<comment type="caution">
    <text evidence="3">The sequence shown here is derived from an EMBL/GenBank/DDBJ whole genome shotgun (WGS) entry which is preliminary data.</text>
</comment>
<gene>
    <name evidence="3" type="ORF">MEUPH1_LOCUS10081</name>
    <name evidence="4" type="ORF">MEUPH1_LOCUS23007</name>
    <name evidence="2" type="ORF">MEUPH1_LOCUS4833</name>
</gene>
<dbReference type="EMBL" id="CARXXK010000002">
    <property type="protein sequence ID" value="CAI6354029.1"/>
    <property type="molecule type" value="Genomic_DNA"/>
</dbReference>
<dbReference type="EMBL" id="CARXXK010000005">
    <property type="protein sequence ID" value="CAI6368678.1"/>
    <property type="molecule type" value="Genomic_DNA"/>
</dbReference>
<evidence type="ECO:0000313" key="2">
    <source>
        <dbReference type="EMBL" id="CAI6348123.1"/>
    </source>
</evidence>
<protein>
    <submittedName>
        <fullName evidence="3">Uncharacterized protein</fullName>
    </submittedName>
</protein>
<name>A0AAV0WDQ8_9HEMI</name>
<proteinExistence type="predicted"/>
<accession>A0AAV0WDQ8</accession>
<feature type="compositionally biased region" description="Basic and acidic residues" evidence="1">
    <location>
        <begin position="60"/>
        <end position="71"/>
    </location>
</feature>
<evidence type="ECO:0000313" key="5">
    <source>
        <dbReference type="Proteomes" id="UP001160148"/>
    </source>
</evidence>
<dbReference type="AlphaFoldDB" id="A0AAV0WDQ8"/>
<keyword evidence="5" id="KW-1185">Reference proteome</keyword>
<feature type="region of interest" description="Disordered" evidence="1">
    <location>
        <begin position="41"/>
        <end position="71"/>
    </location>
</feature>
<evidence type="ECO:0000313" key="4">
    <source>
        <dbReference type="EMBL" id="CAI6368678.1"/>
    </source>
</evidence>
<reference evidence="3 5" key="1">
    <citation type="submission" date="2023-01" db="EMBL/GenBank/DDBJ databases">
        <authorList>
            <person name="Whitehead M."/>
        </authorList>
    </citation>
    <scope>NUCLEOTIDE SEQUENCE [LARGE SCALE GENOMIC DNA]</scope>
</reference>
<dbReference type="EMBL" id="CARXXK010000001">
    <property type="protein sequence ID" value="CAI6348123.1"/>
    <property type="molecule type" value="Genomic_DNA"/>
</dbReference>
<evidence type="ECO:0000256" key="1">
    <source>
        <dbReference type="SAM" id="MobiDB-lite"/>
    </source>
</evidence>
<organism evidence="3 5">
    <name type="scientific">Macrosiphum euphorbiae</name>
    <name type="common">potato aphid</name>
    <dbReference type="NCBI Taxonomy" id="13131"/>
    <lineage>
        <taxon>Eukaryota</taxon>
        <taxon>Metazoa</taxon>
        <taxon>Ecdysozoa</taxon>
        <taxon>Arthropoda</taxon>
        <taxon>Hexapoda</taxon>
        <taxon>Insecta</taxon>
        <taxon>Pterygota</taxon>
        <taxon>Neoptera</taxon>
        <taxon>Paraneoptera</taxon>
        <taxon>Hemiptera</taxon>
        <taxon>Sternorrhyncha</taxon>
        <taxon>Aphidomorpha</taxon>
        <taxon>Aphidoidea</taxon>
        <taxon>Aphididae</taxon>
        <taxon>Macrosiphini</taxon>
        <taxon>Macrosiphum</taxon>
    </lineage>
</organism>
<evidence type="ECO:0000313" key="3">
    <source>
        <dbReference type="EMBL" id="CAI6354029.1"/>
    </source>
</evidence>
<dbReference type="Proteomes" id="UP001160148">
    <property type="component" value="Unassembled WGS sequence"/>
</dbReference>
<sequence length="71" mass="7943">MNENENEPKRKKTKTLYSYFSSNVTTSANICINEQVSTNLGATNDRHRGSISVNSASRTNIDEHVTEPELV</sequence>